<evidence type="ECO:0000256" key="2">
    <source>
        <dbReference type="ARBA" id="ARBA00022801"/>
    </source>
</evidence>
<evidence type="ECO:0000313" key="7">
    <source>
        <dbReference type="Proteomes" id="UP000029781"/>
    </source>
</evidence>
<evidence type="ECO:0000256" key="3">
    <source>
        <dbReference type="ARBA" id="ARBA00022839"/>
    </source>
</evidence>
<dbReference type="PANTHER" id="PTHR12341">
    <property type="entry name" value="5'-&gt;3' EXORIBONUCLEASE"/>
    <property type="match status" value="1"/>
</dbReference>
<dbReference type="Pfam" id="PF17846">
    <property type="entry name" value="XRN_M"/>
    <property type="match status" value="2"/>
</dbReference>
<dbReference type="PANTHER" id="PTHR12341:SF70">
    <property type="entry name" value="XRN1 N-TERMINAL DOMAIN-CONTAINING PROTEIN"/>
    <property type="match status" value="1"/>
</dbReference>
<dbReference type="RefSeq" id="YP_003969670.1">
    <property type="nucleotide sequence ID" value="NC_014637.1"/>
</dbReference>
<dbReference type="GO" id="GO:0000956">
    <property type="term" value="P:nuclear-transcribed mRNA catabolic process"/>
    <property type="evidence" value="ECO:0007669"/>
    <property type="project" value="TreeGrafter"/>
</dbReference>
<feature type="domain" description="Xrn1 helical" evidence="5">
    <location>
        <begin position="257"/>
        <end position="328"/>
    </location>
</feature>
<keyword evidence="3" id="KW-0269">Exonuclease</keyword>
<dbReference type="GeneID" id="9887440"/>
<organism evidence="6 7">
    <name type="scientific">Cafeteria roenbergensis virus (strain BV-PW1)</name>
    <name type="common">CroV</name>
    <dbReference type="NCBI Taxonomy" id="693272"/>
    <lineage>
        <taxon>Viruses</taxon>
        <taxon>Varidnaviria</taxon>
        <taxon>Bamfordvirae</taxon>
        <taxon>Nucleocytoviricota</taxon>
        <taxon>Megaviricetes</taxon>
        <taxon>Imitervirales</taxon>
        <taxon>Mimiviridae</taxon>
        <taxon>Aliimimivirinae</taxon>
        <taxon>Rheavirus</taxon>
        <taxon>Rheavirus sinusmexicani</taxon>
    </lineage>
</organism>
<keyword evidence="2" id="KW-0378">Hydrolase</keyword>
<dbReference type="GO" id="GO:0003723">
    <property type="term" value="F:RNA binding"/>
    <property type="evidence" value="ECO:0007669"/>
    <property type="project" value="TreeGrafter"/>
</dbReference>
<dbReference type="OrthoDB" id="18941at10239"/>
<dbReference type="InterPro" id="IPR027073">
    <property type="entry name" value="5_3_exoribonuclease"/>
</dbReference>
<dbReference type="GO" id="GO:0016075">
    <property type="term" value="P:rRNA catabolic process"/>
    <property type="evidence" value="ECO:0007669"/>
    <property type="project" value="TreeGrafter"/>
</dbReference>
<protein>
    <submittedName>
        <fullName evidence="6">Putative 5'-3' exoribonuclease</fullName>
    </submittedName>
</protein>
<evidence type="ECO:0000256" key="1">
    <source>
        <dbReference type="ARBA" id="ARBA00022722"/>
    </source>
</evidence>
<dbReference type="InterPro" id="IPR004859">
    <property type="entry name" value="Xrn1_N"/>
</dbReference>
<dbReference type="InterPro" id="IPR041412">
    <property type="entry name" value="Xrn1_helical"/>
</dbReference>
<keyword evidence="7" id="KW-1185">Reference proteome</keyword>
<organismHost>
    <name type="scientific">Cafeteria roenbergensis</name>
    <name type="common">Marine flagellate</name>
    <dbReference type="NCBI Taxonomy" id="33653"/>
</organismHost>
<gene>
    <name evidence="6" type="ORF">crov038</name>
</gene>
<evidence type="ECO:0000259" key="5">
    <source>
        <dbReference type="Pfam" id="PF17846"/>
    </source>
</evidence>
<dbReference type="EMBL" id="GU244497">
    <property type="protein sequence ID" value="ADO67071.1"/>
    <property type="molecule type" value="Genomic_DNA"/>
</dbReference>
<feature type="domain" description="Xrn1 N-terminal" evidence="4">
    <location>
        <begin position="1"/>
        <end position="109"/>
    </location>
</feature>
<evidence type="ECO:0000259" key="4">
    <source>
        <dbReference type="Pfam" id="PF03159"/>
    </source>
</evidence>
<keyword evidence="1" id="KW-0540">Nuclease</keyword>
<name>E3T4F8_CROVB</name>
<proteinExistence type="predicted"/>
<feature type="domain" description="Xrn1 helical" evidence="5">
    <location>
        <begin position="563"/>
        <end position="636"/>
    </location>
</feature>
<accession>E3T4F8</accession>
<dbReference type="GO" id="GO:0004534">
    <property type="term" value="F:5'-3' RNA exonuclease activity"/>
    <property type="evidence" value="ECO:0007669"/>
    <property type="project" value="TreeGrafter"/>
</dbReference>
<feature type="domain" description="Xrn1 N-terminal" evidence="4">
    <location>
        <begin position="115"/>
        <end position="204"/>
    </location>
</feature>
<dbReference type="Pfam" id="PF03159">
    <property type="entry name" value="XRN_N"/>
    <property type="match status" value="2"/>
</dbReference>
<evidence type="ECO:0000313" key="6">
    <source>
        <dbReference type="EMBL" id="ADO67071.1"/>
    </source>
</evidence>
<dbReference type="Proteomes" id="UP000029781">
    <property type="component" value="Segment"/>
</dbReference>
<reference evidence="6 7" key="1">
    <citation type="journal article" date="2010" name="Proc. Natl. Acad. Sci. U.S.A.">
        <title>Giant virus with a remarkable complement of genes infects marine zooplankton.</title>
        <authorList>
            <person name="Fischer M.G."/>
            <person name="Allen M.J."/>
            <person name="Wilson W.H."/>
            <person name="Suttle C.A."/>
        </authorList>
    </citation>
    <scope>NUCLEOTIDE SEQUENCE [LARGE SCALE GENOMIC DNA]</scope>
    <source>
        <strain evidence="6 7">BV-PW1</strain>
    </source>
</reference>
<sequence>MGIERFFSTLSNISSIWEKIKYPYTKKKYNILLIDFNSIVHFTSTRVLSVNKIHSIKFIEKEILVNIKNYLKHLLYEVILTNELDTIYIAIDGVPSFGKLREQQKRRYMGSLLKSTHKWNKSNITPGTKFMKHLNNYLKQVLKKLQTEFSIKNIIFSDSNEPGEGETKIVNYLRTLKLSKSNIPILIFSPDSDMVLLNLLIKPEFVVSLLRFNQQESNLKVLDNKTNVYEIMTMKNFRNYLVNYIETKTYKKLEERKIIRDIILVFNCFGNDFLPKIISINLKHDFLQVIDLYAISLIKNNNYLIESGQINWNNLKVIFKLLENKEYDNLKLEHLRFKYHNFDNVLYNNFYINTNTFKDHLANIKYKFLKLKKPKNNNFTNFLDFYNNNFINFLDFYKNNLIDIKEDTNFLNFNYLALRLINLNELYTKLYDTKTNYLNIKINKTHKLIKIYKSLYYHLTDSINLVEDLIYYFYLFDDLPLFKSDLFIKKLAPNKLSFKLRNYDSKSRYHQIKINDLDLEEIEIYKMTNFLDEYYNQFKPYIFDTFPSKNNIYTIYKKNYFKSNNNYTKFYFEGINWIFNHYLKGNTDELWYYPYSHAPLIKTLLDNYDEETTKIIFKNRTNALEPYQQFIIVSPYQKGIEQLIDYNEIKVKKIYKDLINLKLIPKEVTLNSTDIDCSSSIFFSKCHPTIIDKIDLNKIYNYFL</sequence>
<dbReference type="KEGG" id="vg:9887440"/>
<dbReference type="Gene3D" id="3.40.50.12390">
    <property type="match status" value="1"/>
</dbReference>